<evidence type="ECO:0000256" key="1">
    <source>
        <dbReference type="ARBA" id="ARBA00022630"/>
    </source>
</evidence>
<dbReference type="PROSITE" id="PS51387">
    <property type="entry name" value="FAD_PCMH"/>
    <property type="match status" value="1"/>
</dbReference>
<feature type="domain" description="FAD-binding PCMH-type" evidence="4">
    <location>
        <begin position="1"/>
        <end position="181"/>
    </location>
</feature>
<evidence type="ECO:0000313" key="6">
    <source>
        <dbReference type="Proteomes" id="UP000602284"/>
    </source>
</evidence>
<evidence type="ECO:0000256" key="3">
    <source>
        <dbReference type="ARBA" id="ARBA00023002"/>
    </source>
</evidence>
<dbReference type="SMART" id="SM01092">
    <property type="entry name" value="CO_deh_flav_C"/>
    <property type="match status" value="1"/>
</dbReference>
<dbReference type="SUPFAM" id="SSF56176">
    <property type="entry name" value="FAD-binding/transporter-associated domain-like"/>
    <property type="match status" value="1"/>
</dbReference>
<evidence type="ECO:0000259" key="4">
    <source>
        <dbReference type="PROSITE" id="PS51387"/>
    </source>
</evidence>
<dbReference type="InterPro" id="IPR005107">
    <property type="entry name" value="CO_DH_flav_C"/>
</dbReference>
<keyword evidence="1" id="KW-0285">Flavoprotein</keyword>
<proteinExistence type="predicted"/>
<keyword evidence="2" id="KW-0274">FAD</keyword>
<dbReference type="InterPro" id="IPR036318">
    <property type="entry name" value="FAD-bd_PCMH-like_sf"/>
</dbReference>
<dbReference type="PANTHER" id="PTHR42659:SF2">
    <property type="entry name" value="XANTHINE DEHYDROGENASE SUBUNIT C-RELATED"/>
    <property type="match status" value="1"/>
</dbReference>
<evidence type="ECO:0000313" key="5">
    <source>
        <dbReference type="EMBL" id="MBL0387425.1"/>
    </source>
</evidence>
<organism evidence="5 6">
    <name type="scientific">Tumebacillus amylolyticus</name>
    <dbReference type="NCBI Taxonomy" id="2801339"/>
    <lineage>
        <taxon>Bacteria</taxon>
        <taxon>Bacillati</taxon>
        <taxon>Bacillota</taxon>
        <taxon>Bacilli</taxon>
        <taxon>Bacillales</taxon>
        <taxon>Alicyclobacillaceae</taxon>
        <taxon>Tumebacillus</taxon>
    </lineage>
</organism>
<dbReference type="Proteomes" id="UP000602284">
    <property type="component" value="Unassembled WGS sequence"/>
</dbReference>
<dbReference type="InterPro" id="IPR051312">
    <property type="entry name" value="Diverse_Substr_Oxidored"/>
</dbReference>
<dbReference type="Gene3D" id="3.30.465.10">
    <property type="match status" value="1"/>
</dbReference>
<keyword evidence="3" id="KW-0560">Oxidoreductase</keyword>
<name>A0ABS1JB58_9BACL</name>
<dbReference type="EMBL" id="JAEQNB010000003">
    <property type="protein sequence ID" value="MBL0387425.1"/>
    <property type="molecule type" value="Genomic_DNA"/>
</dbReference>
<dbReference type="Gene3D" id="3.30.43.10">
    <property type="entry name" value="Uridine Diphospho-n-acetylenolpyruvylglucosamine Reductase, domain 2"/>
    <property type="match status" value="1"/>
</dbReference>
<dbReference type="InterPro" id="IPR016167">
    <property type="entry name" value="FAD-bd_PCMH_sub1"/>
</dbReference>
<gene>
    <name evidence="5" type="ORF">JJB07_12250</name>
</gene>
<dbReference type="Gene3D" id="3.30.390.50">
    <property type="entry name" value="CO dehydrogenase flavoprotein, C-terminal domain"/>
    <property type="match status" value="1"/>
</dbReference>
<dbReference type="InterPro" id="IPR002346">
    <property type="entry name" value="Mopterin_DH_FAD-bd"/>
</dbReference>
<dbReference type="InterPro" id="IPR016169">
    <property type="entry name" value="FAD-bd_PCMH_sub2"/>
</dbReference>
<dbReference type="Pfam" id="PF00941">
    <property type="entry name" value="FAD_binding_5"/>
    <property type="match status" value="1"/>
</dbReference>
<accession>A0ABS1JB58</accession>
<dbReference type="SUPFAM" id="SSF55447">
    <property type="entry name" value="CO dehydrogenase flavoprotein C-terminal domain-like"/>
    <property type="match status" value="1"/>
</dbReference>
<dbReference type="PANTHER" id="PTHR42659">
    <property type="entry name" value="XANTHINE DEHYDROGENASE SUBUNIT C-RELATED"/>
    <property type="match status" value="1"/>
</dbReference>
<dbReference type="InterPro" id="IPR036683">
    <property type="entry name" value="CO_DH_flav_C_dom_sf"/>
</dbReference>
<dbReference type="InterPro" id="IPR016166">
    <property type="entry name" value="FAD-bd_PCMH"/>
</dbReference>
<reference evidence="5 6" key="1">
    <citation type="submission" date="2021-01" db="EMBL/GenBank/DDBJ databases">
        <title>Tumebacillus sp. strain ITR2 16S ribosomal RNA gene Genome sequencing and assembly.</title>
        <authorList>
            <person name="Kang M."/>
        </authorList>
    </citation>
    <scope>NUCLEOTIDE SEQUENCE [LARGE SCALE GENOMIC DNA]</scope>
    <source>
        <strain evidence="5 6">ITR2</strain>
    </source>
</reference>
<sequence>MIPFDFEYYRPHSIQEAVEKFHALRAEGRQPIYFSGGTEIITFGRIGHLVTDAVLDIKSIPECNALGWSGDQLVLGAALTLNRVTESGVFPLLGEVLRHTADHTTRNKITLGGNLCAAIPYREAVLPFLLGDSYAVVAGWQGNRVVPMHDLQVEPGELLVQVWTERQATRWQSVTIKKTKQEEVDYPLVRLALVHDGQGVRAAFSGVCEAPFRSWEMEAVLNQSGVSLEARISEAIRHLPGPVVNDYLGSADYRVFVLHNTLREALMKLEGGQYR</sequence>
<protein>
    <submittedName>
        <fullName evidence="5">FAD binding domain-containing protein</fullName>
    </submittedName>
</protein>
<dbReference type="RefSeq" id="WP_201635396.1">
    <property type="nucleotide sequence ID" value="NZ_JAEQNB010000003.1"/>
</dbReference>
<comment type="caution">
    <text evidence="5">The sequence shown here is derived from an EMBL/GenBank/DDBJ whole genome shotgun (WGS) entry which is preliminary data.</text>
</comment>
<keyword evidence="6" id="KW-1185">Reference proteome</keyword>
<evidence type="ECO:0000256" key="2">
    <source>
        <dbReference type="ARBA" id="ARBA00022827"/>
    </source>
</evidence>